<evidence type="ECO:0000256" key="7">
    <source>
        <dbReference type="RuleBase" id="RU365072"/>
    </source>
</evidence>
<keyword evidence="6 7" id="KW-0539">Nucleus</keyword>
<evidence type="ECO:0000256" key="2">
    <source>
        <dbReference type="ARBA" id="ARBA00022816"/>
    </source>
</evidence>
<dbReference type="PANTHER" id="PTHR13003">
    <property type="entry name" value="NUP107-RELATED"/>
    <property type="match status" value="1"/>
</dbReference>
<dbReference type="Pfam" id="PF04121">
    <property type="entry name" value="Nup84_Nup100"/>
    <property type="match status" value="1"/>
</dbReference>
<comment type="subunit">
    <text evidence="7">Part of the nuclear pore complex (NPC).</text>
</comment>
<comment type="similarity">
    <text evidence="7">Belongs to the nucleoporin Nup84/Nup107 family.</text>
</comment>
<evidence type="ECO:0000256" key="5">
    <source>
        <dbReference type="ARBA" id="ARBA00023132"/>
    </source>
</evidence>
<evidence type="ECO:0000256" key="3">
    <source>
        <dbReference type="ARBA" id="ARBA00022927"/>
    </source>
</evidence>
<keyword evidence="3" id="KW-0653">Protein transport</keyword>
<dbReference type="GO" id="GO:0031965">
    <property type="term" value="C:nuclear membrane"/>
    <property type="evidence" value="ECO:0007669"/>
    <property type="project" value="UniProtKB-SubCell"/>
</dbReference>
<dbReference type="Gene3D" id="1.10.3450.20">
    <property type="match status" value="1"/>
</dbReference>
<dbReference type="AlphaFoldDB" id="A0A1G4JJJ8"/>
<keyword evidence="4 7" id="KW-0811">Translocation</keyword>
<proteinExistence type="inferred from homology"/>
<evidence type="ECO:0000256" key="4">
    <source>
        <dbReference type="ARBA" id="ARBA00023010"/>
    </source>
</evidence>
<dbReference type="GO" id="GO:0006406">
    <property type="term" value="P:mRNA export from nucleus"/>
    <property type="evidence" value="ECO:0007669"/>
    <property type="project" value="TreeGrafter"/>
</dbReference>
<dbReference type="GO" id="GO:0000973">
    <property type="term" value="P:post-transcriptional tethering of RNA polymerase II gene DNA at nuclear periphery"/>
    <property type="evidence" value="ECO:0007669"/>
    <property type="project" value="TreeGrafter"/>
</dbReference>
<accession>A0A1G4JJJ8</accession>
<evidence type="ECO:0000313" key="8">
    <source>
        <dbReference type="EMBL" id="SCU90644.1"/>
    </source>
</evidence>
<evidence type="ECO:0000256" key="6">
    <source>
        <dbReference type="ARBA" id="ARBA00023242"/>
    </source>
</evidence>
<keyword evidence="2" id="KW-0509">mRNA transport</keyword>
<keyword evidence="9" id="KW-1185">Reference proteome</keyword>
<dbReference type="EMBL" id="LT598465">
    <property type="protein sequence ID" value="SCU90644.1"/>
    <property type="molecule type" value="Genomic_DNA"/>
</dbReference>
<evidence type="ECO:0000313" key="9">
    <source>
        <dbReference type="Proteomes" id="UP000191024"/>
    </source>
</evidence>
<gene>
    <name evidence="8" type="ORF">LAMI_0E03004G</name>
</gene>
<dbReference type="PANTHER" id="PTHR13003:SF2">
    <property type="entry name" value="NUCLEAR PORE COMPLEX PROTEIN NUP107"/>
    <property type="match status" value="1"/>
</dbReference>
<dbReference type="STRING" id="1230905.A0A1G4JJJ8"/>
<keyword evidence="7" id="KW-0472">Membrane</keyword>
<dbReference type="GO" id="GO:0031080">
    <property type="term" value="C:nuclear pore outer ring"/>
    <property type="evidence" value="ECO:0007669"/>
    <property type="project" value="TreeGrafter"/>
</dbReference>
<dbReference type="Gene3D" id="1.20.190.50">
    <property type="match status" value="1"/>
</dbReference>
<keyword evidence="5 7" id="KW-0906">Nuclear pore complex</keyword>
<dbReference type="InterPro" id="IPR007252">
    <property type="entry name" value="Nup84/Nup107"/>
</dbReference>
<comment type="subcellular location">
    <subcellularLocation>
        <location evidence="7">Nucleus</location>
        <location evidence="7">Nuclear pore complex</location>
    </subcellularLocation>
    <subcellularLocation>
        <location evidence="7">Nucleus membrane</location>
    </subcellularLocation>
</comment>
<reference evidence="8 9" key="1">
    <citation type="submission" date="2016-03" db="EMBL/GenBank/DDBJ databases">
        <authorList>
            <person name="Devillers H."/>
        </authorList>
    </citation>
    <scope>NUCLEOTIDE SEQUENCE [LARGE SCALE GENOMIC DNA]</scope>
    <source>
        <strain evidence="8">CBS 11717</strain>
    </source>
</reference>
<dbReference type="GO" id="GO:0006606">
    <property type="term" value="P:protein import into nucleus"/>
    <property type="evidence" value="ECO:0007669"/>
    <property type="project" value="TreeGrafter"/>
</dbReference>
<dbReference type="GO" id="GO:0017056">
    <property type="term" value="F:structural constituent of nuclear pore"/>
    <property type="evidence" value="ECO:0007669"/>
    <property type="project" value="UniProtKB-UniRule"/>
</dbReference>
<evidence type="ECO:0000256" key="1">
    <source>
        <dbReference type="ARBA" id="ARBA00022448"/>
    </source>
</evidence>
<dbReference type="Proteomes" id="UP000191024">
    <property type="component" value="Chromosome E"/>
</dbReference>
<protein>
    <recommendedName>
        <fullName evidence="7">Nuclear pore complex protein</fullName>
    </recommendedName>
</protein>
<name>A0A1G4JJJ8_9SACH</name>
<sequence>MEVDLTETDRVLVQFAKSLEDFKIRALRDPSTDILSVAADYRSLAGQAALTLVEKSSVHDKEQFENWELEAKLWHLVDLLFRYRVADINVDEVVPHAYSSNAVFKKKFLLENRPLYEIWIIIAWIRANMVSPERPEGMPSSQWSNTVMSGGLMSFDLDYPLRDPNAQISPEDRKSGTIFHRFVYELLLKGEFDEVRKECENAENMTLGMIICGLEDYINPTVDVELDEKVQVQEGINKKALWRRAVYALAQNPGLDIYERAIYFFLAGVNCSELRLTDTTWESDFLTYLNEIWEINIENFLIEEGRIDSKDLIIPMPSDPITLQNALDLISSKHPLAGQHPIRVLIGSVILNNLPSVISSSTEMLVNIVQGEESSNDLFQEPYLLRVVVHLVIVTDVLFPGLVDADDKSRLLTAYVSILSFHRLYDAVPVYISFLNSSDVLDAYSYFLSNLIDPAVRQRQLDLSKSLHLPTANILKRTAQRIFDDTEKDYIPTASIKIEDELTDADRKLIMASAWLFLGDLQSDGIDSLIATSRRFLINGKVKAIEVMYQEVDLSKIINRAGIDTLINDKGAENNRVVQELQNYEALTRALQEYQGWKSLLSDQKERANVTTHVRTLKNLSATFYKLARHFLVELTESDIVPDKDVLYEIRALYTPYLLLELHGALVTASKILNIQSFITEALSLTKFVANETDRIYLLFQSSGRLEEYLQLVARTASMVKNTR</sequence>
<organism evidence="8 9">
    <name type="scientific">Lachancea mirantina</name>
    <dbReference type="NCBI Taxonomy" id="1230905"/>
    <lineage>
        <taxon>Eukaryota</taxon>
        <taxon>Fungi</taxon>
        <taxon>Dikarya</taxon>
        <taxon>Ascomycota</taxon>
        <taxon>Saccharomycotina</taxon>
        <taxon>Saccharomycetes</taxon>
        <taxon>Saccharomycetales</taxon>
        <taxon>Saccharomycetaceae</taxon>
        <taxon>Lachancea</taxon>
    </lineage>
</organism>
<comment type="function">
    <text evidence="7">Functions as a component of the nuclear pore complex (NPC).</text>
</comment>
<dbReference type="OrthoDB" id="3098at2759"/>
<keyword evidence="1 7" id="KW-0813">Transport</keyword>